<sequence length="50" mass="5506">MIQSTLIRRVWTSSTNSATSQKSMELSLTESSEKLPTGVEEITRKGGFSD</sequence>
<dbReference type="WBParaSite" id="HNAJ_0000813901-mRNA-1">
    <property type="protein sequence ID" value="HNAJ_0000813901-mRNA-1"/>
    <property type="gene ID" value="HNAJ_0000813901"/>
</dbReference>
<proteinExistence type="predicted"/>
<evidence type="ECO:0000313" key="4">
    <source>
        <dbReference type="WBParaSite" id="HNAJ_0000813901-mRNA-1"/>
    </source>
</evidence>
<dbReference type="Proteomes" id="UP000278807">
    <property type="component" value="Unassembled WGS sequence"/>
</dbReference>
<keyword evidence="3" id="KW-1185">Reference proteome</keyword>
<feature type="compositionally biased region" description="Polar residues" evidence="1">
    <location>
        <begin position="13"/>
        <end position="30"/>
    </location>
</feature>
<protein>
    <submittedName>
        <fullName evidence="2 4">Uncharacterized protein</fullName>
    </submittedName>
</protein>
<name>A0A0R3TLK6_RODNA</name>
<evidence type="ECO:0000313" key="2">
    <source>
        <dbReference type="EMBL" id="VDO03995.1"/>
    </source>
</evidence>
<gene>
    <name evidence="2" type="ORF">HNAJ_LOCUS8135</name>
</gene>
<feature type="region of interest" description="Disordered" evidence="1">
    <location>
        <begin position="13"/>
        <end position="50"/>
    </location>
</feature>
<organism evidence="4">
    <name type="scientific">Rodentolepis nana</name>
    <name type="common">Dwarf tapeworm</name>
    <name type="synonym">Hymenolepis nana</name>
    <dbReference type="NCBI Taxonomy" id="102285"/>
    <lineage>
        <taxon>Eukaryota</taxon>
        <taxon>Metazoa</taxon>
        <taxon>Spiralia</taxon>
        <taxon>Lophotrochozoa</taxon>
        <taxon>Platyhelminthes</taxon>
        <taxon>Cestoda</taxon>
        <taxon>Eucestoda</taxon>
        <taxon>Cyclophyllidea</taxon>
        <taxon>Hymenolepididae</taxon>
        <taxon>Rodentolepis</taxon>
    </lineage>
</organism>
<dbReference type="AlphaFoldDB" id="A0A0R3TLK6"/>
<evidence type="ECO:0000313" key="3">
    <source>
        <dbReference type="Proteomes" id="UP000278807"/>
    </source>
</evidence>
<dbReference type="EMBL" id="UZAE01012203">
    <property type="protein sequence ID" value="VDO03995.1"/>
    <property type="molecule type" value="Genomic_DNA"/>
</dbReference>
<reference evidence="2 3" key="2">
    <citation type="submission" date="2018-11" db="EMBL/GenBank/DDBJ databases">
        <authorList>
            <consortium name="Pathogen Informatics"/>
        </authorList>
    </citation>
    <scope>NUCLEOTIDE SEQUENCE [LARGE SCALE GENOMIC DNA]</scope>
</reference>
<accession>A0A0R3TLK6</accession>
<evidence type="ECO:0000256" key="1">
    <source>
        <dbReference type="SAM" id="MobiDB-lite"/>
    </source>
</evidence>
<reference evidence="4" key="1">
    <citation type="submission" date="2017-02" db="UniProtKB">
        <authorList>
            <consortium name="WormBaseParasite"/>
        </authorList>
    </citation>
    <scope>IDENTIFICATION</scope>
</reference>